<feature type="compositionally biased region" description="Acidic residues" evidence="5">
    <location>
        <begin position="83"/>
        <end position="92"/>
    </location>
</feature>
<dbReference type="PANTHER" id="PTHR45661">
    <property type="entry name" value="SURFACE ANTIGEN"/>
    <property type="match status" value="1"/>
</dbReference>
<dbReference type="NCBIfam" id="TIGR01167">
    <property type="entry name" value="LPXTG_anchor"/>
    <property type="match status" value="1"/>
</dbReference>
<dbReference type="Pfam" id="PF07523">
    <property type="entry name" value="Big_3"/>
    <property type="match status" value="4"/>
</dbReference>
<dbReference type="Gene3D" id="2.60.40.10">
    <property type="entry name" value="Immunoglobulins"/>
    <property type="match status" value="4"/>
</dbReference>
<dbReference type="Pfam" id="PF03382">
    <property type="entry name" value="DUF285"/>
    <property type="match status" value="2"/>
</dbReference>
<feature type="transmembrane region" description="Helical" evidence="6">
    <location>
        <begin position="911"/>
        <end position="929"/>
    </location>
</feature>
<evidence type="ECO:0000256" key="1">
    <source>
        <dbReference type="ARBA" id="ARBA00022512"/>
    </source>
</evidence>
<keyword evidence="4" id="KW-0572">Peptidoglycan-anchor</keyword>
<gene>
    <name evidence="9" type="ORF">EA71_01591</name>
</gene>
<dbReference type="InterPro" id="IPR013783">
    <property type="entry name" value="Ig-like_fold"/>
</dbReference>
<feature type="domain" description="Gram-positive cocci surface proteins LPxTG" evidence="8">
    <location>
        <begin position="903"/>
        <end position="936"/>
    </location>
</feature>
<feature type="compositionally biased region" description="Basic and acidic residues" evidence="5">
    <location>
        <begin position="42"/>
        <end position="53"/>
    </location>
</feature>
<keyword evidence="2" id="KW-0964">Secreted</keyword>
<dbReference type="InterPro" id="IPR053139">
    <property type="entry name" value="Surface_bspA-like"/>
</dbReference>
<dbReference type="InterPro" id="IPR032675">
    <property type="entry name" value="LRR_dom_sf"/>
</dbReference>
<dbReference type="PROSITE" id="PS50847">
    <property type="entry name" value="GRAM_POS_ANCHORING"/>
    <property type="match status" value="1"/>
</dbReference>
<name>A0A367CEF4_9ENTE</name>
<dbReference type="Pfam" id="PF00746">
    <property type="entry name" value="Gram_pos_anchor"/>
    <property type="match status" value="1"/>
</dbReference>
<dbReference type="InterPro" id="IPR022038">
    <property type="entry name" value="Ig-like_bact"/>
</dbReference>
<evidence type="ECO:0000259" key="8">
    <source>
        <dbReference type="PROSITE" id="PS50847"/>
    </source>
</evidence>
<feature type="signal peptide" evidence="7">
    <location>
        <begin position="1"/>
        <end position="24"/>
    </location>
</feature>
<reference evidence="9 10" key="1">
    <citation type="submission" date="2015-06" db="EMBL/GenBank/DDBJ databases">
        <title>The Genome Sequence of Enterococcus durans 4EA1.</title>
        <authorList>
            <consortium name="The Broad Institute Genomics Platform"/>
            <consortium name="The Broad Institute Genome Sequencing Center for Infectious Disease"/>
            <person name="Earl A.M."/>
            <person name="Van Tyne D."/>
            <person name="Lebreton F."/>
            <person name="Saavedra J.T."/>
            <person name="Gilmore M.S."/>
            <person name="Manson Mcguire A."/>
            <person name="Clock S."/>
            <person name="Crupain M."/>
            <person name="Rangan U."/>
            <person name="Young S."/>
            <person name="Abouelleil A."/>
            <person name="Cao P."/>
            <person name="Chapman S.B."/>
            <person name="Griggs A."/>
            <person name="Priest M."/>
            <person name="Shea T."/>
            <person name="Wortman J."/>
            <person name="Nusbaum C."/>
            <person name="Birren B."/>
        </authorList>
    </citation>
    <scope>NUCLEOTIDE SEQUENCE [LARGE SCALE GENOMIC DNA]</scope>
    <source>
        <strain evidence="9 10">4EA1</strain>
    </source>
</reference>
<protein>
    <recommendedName>
        <fullName evidence="8">Gram-positive cocci surface proteins LPxTG domain-containing protein</fullName>
    </recommendedName>
</protein>
<dbReference type="RefSeq" id="WP_113845737.1">
    <property type="nucleotide sequence ID" value="NZ_LEPB01000004.1"/>
</dbReference>
<organism evidence="9 10">
    <name type="scientific">Enterococcus durans</name>
    <dbReference type="NCBI Taxonomy" id="53345"/>
    <lineage>
        <taxon>Bacteria</taxon>
        <taxon>Bacillati</taxon>
        <taxon>Bacillota</taxon>
        <taxon>Bacilli</taxon>
        <taxon>Lactobacillales</taxon>
        <taxon>Enterococcaceae</taxon>
        <taxon>Enterococcus</taxon>
    </lineage>
</organism>
<dbReference type="STRING" id="53345.LIU_09275"/>
<keyword evidence="6" id="KW-0472">Membrane</keyword>
<evidence type="ECO:0000313" key="10">
    <source>
        <dbReference type="Proteomes" id="UP000252797"/>
    </source>
</evidence>
<dbReference type="NCBIfam" id="TIGR02167">
    <property type="entry name" value="Liste_lipo_26"/>
    <property type="match status" value="9"/>
</dbReference>
<accession>A0A367CEF4</accession>
<keyword evidence="6" id="KW-1133">Transmembrane helix</keyword>
<dbReference type="Proteomes" id="UP000252797">
    <property type="component" value="Unassembled WGS sequence"/>
</dbReference>
<evidence type="ECO:0000256" key="5">
    <source>
        <dbReference type="SAM" id="MobiDB-lite"/>
    </source>
</evidence>
<evidence type="ECO:0000256" key="2">
    <source>
        <dbReference type="ARBA" id="ARBA00022525"/>
    </source>
</evidence>
<evidence type="ECO:0000313" key="9">
    <source>
        <dbReference type="EMBL" id="RCA10838.1"/>
    </source>
</evidence>
<keyword evidence="1" id="KW-0134">Cell wall</keyword>
<sequence length="936" mass="103194">MFRQKFFKVSLALMLAGNTFISTAANHYAEEVAEQEMSVPQDEEKKDDGKIDDTVASSPENNEEQLPEKIPEEATTTPLEPVESSEESPVDETIDIPIAEEVTESSPPENVLMDEQEKTAINEQKEKTTESTDIAKDTDLASGTYGTSPWRIDAQGVLYIDGGELGEATMSVRAPWYIYRSSITKIIFTAPTLANAHSLGLFFDMNQVTMIENLEYLDTSHVGDMRYFFYWCSKLTNLDVSGFDTTNVTNMSYMFYGCSQLVSLDLSTFNTSNVTQMGSIFYDCHSLTSLNVSSFDTSGMTNMSYMFYNCSELTTLDISNFDTRNVDDMSHMFRSCSKLTQLDVSGLDTHQVTDMSFMFYGCSRLRALSLQNFDTAKVLNMHYMFYNCAALTSLPVEGFDTSRVTSMRYMFYGCHNLTDVDVSNFDTRNVTTMSYMFYGCSALAAVDVSNFATPKIKFMNYMFTNCSKLKALDISAVSTGALEEMNQSFSGMSQLSTLTLGPNFQFLPEANLPAIPTVEPNTGYWQNVGAGTVAIPKGDHILTSDQLMATYTGTMADTYVWQKTLNLESISVKDATLYVNDLWDPADNFISATDKDGNAMDFDPSMVTGTVDTSVAGITPITYTNGSASQVSTVTVKENMESIVIRNSVLYVGDKWDPAANFVSATDKDGNSLAFDPTMVTGDVNVKVPGNYQVTYMNGSASQLAEVIVKENKETIVVKDLTIYVGDTWNPADQFISATDKAGSPLFFIKEMVSGVVDSKKIGTYKVMFRNGQAEQQTTVTVKENKETIHAKDSTLSVGDSWNPLDNFLSATDKEGKSVPFEMNMVDGSVDTSKVGIYPVTYKNGRKSVSVFIHVVKKETNSKPKPPNQNGQTPTDNTNNQQTTTSKATTKPASSTTNEGKNLPKTGERHSFATALGFGILAVALTLIYKKRQKSK</sequence>
<comment type="caution">
    <text evidence="9">The sequence shown here is derived from an EMBL/GenBank/DDBJ whole genome shotgun (WGS) entry which is preliminary data.</text>
</comment>
<dbReference type="EMBL" id="LEPB01000004">
    <property type="protein sequence ID" value="RCA10838.1"/>
    <property type="molecule type" value="Genomic_DNA"/>
</dbReference>
<dbReference type="SUPFAM" id="SSF52058">
    <property type="entry name" value="L domain-like"/>
    <property type="match status" value="1"/>
</dbReference>
<evidence type="ECO:0000256" key="3">
    <source>
        <dbReference type="ARBA" id="ARBA00022729"/>
    </source>
</evidence>
<dbReference type="InterPro" id="IPR005046">
    <property type="entry name" value="DUF285"/>
</dbReference>
<evidence type="ECO:0000256" key="7">
    <source>
        <dbReference type="SAM" id="SignalP"/>
    </source>
</evidence>
<keyword evidence="3 7" id="KW-0732">Signal</keyword>
<evidence type="ECO:0000256" key="4">
    <source>
        <dbReference type="ARBA" id="ARBA00023088"/>
    </source>
</evidence>
<dbReference type="PANTHER" id="PTHR45661:SF3">
    <property type="entry name" value="IG-LIKE DOMAIN-CONTAINING PROTEIN"/>
    <property type="match status" value="1"/>
</dbReference>
<feature type="chain" id="PRO_5016910506" description="Gram-positive cocci surface proteins LPxTG domain-containing protein" evidence="7">
    <location>
        <begin position="25"/>
        <end position="936"/>
    </location>
</feature>
<dbReference type="InterPro" id="IPR019931">
    <property type="entry name" value="LPXTG_anchor"/>
</dbReference>
<keyword evidence="6" id="KW-0812">Transmembrane</keyword>
<proteinExistence type="predicted"/>
<feature type="region of interest" description="Disordered" evidence="5">
    <location>
        <begin position="858"/>
        <end position="907"/>
    </location>
</feature>
<dbReference type="AlphaFoldDB" id="A0A367CEF4"/>
<feature type="region of interest" description="Disordered" evidence="5">
    <location>
        <begin position="32"/>
        <end position="92"/>
    </location>
</feature>
<feature type="compositionally biased region" description="Low complexity" evidence="5">
    <location>
        <begin position="868"/>
        <end position="898"/>
    </location>
</feature>
<evidence type="ECO:0000256" key="6">
    <source>
        <dbReference type="SAM" id="Phobius"/>
    </source>
</evidence>
<dbReference type="Gene3D" id="3.80.10.10">
    <property type="entry name" value="Ribonuclease Inhibitor"/>
    <property type="match status" value="2"/>
</dbReference>
<dbReference type="InterPro" id="IPR011889">
    <property type="entry name" value="Liste_lipo_26"/>
</dbReference>